<name>A0A4R3VUB9_9SPHI</name>
<dbReference type="Gene3D" id="1.10.150.130">
    <property type="match status" value="1"/>
</dbReference>
<comment type="caution">
    <text evidence="4">The sequence shown here is derived from an EMBL/GenBank/DDBJ whole genome shotgun (WGS) entry which is preliminary data.</text>
</comment>
<dbReference type="Proteomes" id="UP000295197">
    <property type="component" value="Unassembled WGS sequence"/>
</dbReference>
<dbReference type="InterPro" id="IPR025269">
    <property type="entry name" value="SAM-like_dom"/>
</dbReference>
<dbReference type="OrthoDB" id="5326076at2"/>
<evidence type="ECO:0000313" key="5">
    <source>
        <dbReference type="Proteomes" id="UP000295197"/>
    </source>
</evidence>
<dbReference type="InterPro" id="IPR013762">
    <property type="entry name" value="Integrase-like_cat_sf"/>
</dbReference>
<reference evidence="4 5" key="1">
    <citation type="submission" date="2019-03" db="EMBL/GenBank/DDBJ databases">
        <title>Genomic Encyclopedia of Type Strains, Phase IV (KMG-IV): sequencing the most valuable type-strain genomes for metagenomic binning, comparative biology and taxonomic classification.</title>
        <authorList>
            <person name="Goeker M."/>
        </authorList>
    </citation>
    <scope>NUCLEOTIDE SEQUENCE [LARGE SCALE GENOMIC DNA]</scope>
    <source>
        <strain evidence="4 5">DSM 22362</strain>
    </source>
</reference>
<evidence type="ECO:0000256" key="1">
    <source>
        <dbReference type="ARBA" id="ARBA00023125"/>
    </source>
</evidence>
<dbReference type="GO" id="GO:0015074">
    <property type="term" value="P:DNA integration"/>
    <property type="evidence" value="ECO:0007669"/>
    <property type="project" value="InterPro"/>
</dbReference>
<dbReference type="InterPro" id="IPR010998">
    <property type="entry name" value="Integrase_recombinase_N"/>
</dbReference>
<organism evidence="4 5">
    <name type="scientific">Sphingobacterium alimentarium</name>
    <dbReference type="NCBI Taxonomy" id="797292"/>
    <lineage>
        <taxon>Bacteria</taxon>
        <taxon>Pseudomonadati</taxon>
        <taxon>Bacteroidota</taxon>
        <taxon>Sphingobacteriia</taxon>
        <taxon>Sphingobacteriales</taxon>
        <taxon>Sphingobacteriaceae</taxon>
        <taxon>Sphingobacterium</taxon>
    </lineage>
</organism>
<gene>
    <name evidence="4" type="ORF">EDC17_10119</name>
</gene>
<feature type="domain" description="Phage integrase SAM-like" evidence="3">
    <location>
        <begin position="99"/>
        <end position="193"/>
    </location>
</feature>
<proteinExistence type="predicted"/>
<dbReference type="SUPFAM" id="SSF56349">
    <property type="entry name" value="DNA breaking-rejoining enzymes"/>
    <property type="match status" value="1"/>
</dbReference>
<keyword evidence="2" id="KW-0233">DNA recombination</keyword>
<dbReference type="Pfam" id="PF13102">
    <property type="entry name" value="Phage_int_SAM_5"/>
    <property type="match status" value="1"/>
</dbReference>
<dbReference type="GO" id="GO:0003677">
    <property type="term" value="F:DNA binding"/>
    <property type="evidence" value="ECO:0007669"/>
    <property type="project" value="UniProtKB-KW"/>
</dbReference>
<protein>
    <submittedName>
        <fullName evidence="4">Integrase-like protein</fullName>
    </submittedName>
</protein>
<keyword evidence="1" id="KW-0238">DNA-binding</keyword>
<sequence length="401" mass="46319">MASISATILKHHKKQNGTWGVKIRISQKGSSVYLDTSIVANKEDLDTKLRLKKIFIDRFLSIELNRMREEVNALGVKGEVMTAVQLKQYFERNDEVLDLFAFFKEWKNRYQGSAGTILKLSDSMKRLKEFVKADSLSPLDLNVKFLQEFQIFLRIPIRKDAIARGSRSNQTILTTINNVMTIFNAMKDQYNDEDTGQIKIPNDPFRKLVKVKVKPSENRNLSLEQIKSIRDIELNIEADVIARDLFMFSFYMCGINAADIFNSLGKKHVVRFNYNRSKTENKRSDNAFMSVKIPDEAKNYIIKYSESLFRRYKTIKSLNNRLSNSLRDIGELLGIERLTFYHARHTFASLARNECRFSKDDVAAALNHSSNTITDVYIAKDWQIVDDVQEGVLALLREKSI</sequence>
<dbReference type="RefSeq" id="WP_132777185.1">
    <property type="nucleotide sequence ID" value="NZ_SMBZ01000011.1"/>
</dbReference>
<evidence type="ECO:0000313" key="4">
    <source>
        <dbReference type="EMBL" id="TCV17092.1"/>
    </source>
</evidence>
<dbReference type="EMBL" id="SMBZ01000011">
    <property type="protein sequence ID" value="TCV17092.1"/>
    <property type="molecule type" value="Genomic_DNA"/>
</dbReference>
<evidence type="ECO:0000259" key="3">
    <source>
        <dbReference type="Pfam" id="PF13102"/>
    </source>
</evidence>
<dbReference type="GO" id="GO:0006310">
    <property type="term" value="P:DNA recombination"/>
    <property type="evidence" value="ECO:0007669"/>
    <property type="project" value="UniProtKB-KW"/>
</dbReference>
<keyword evidence="5" id="KW-1185">Reference proteome</keyword>
<dbReference type="Gene3D" id="1.10.443.10">
    <property type="entry name" value="Intergrase catalytic core"/>
    <property type="match status" value="1"/>
</dbReference>
<dbReference type="InterPro" id="IPR011010">
    <property type="entry name" value="DNA_brk_join_enz"/>
</dbReference>
<evidence type="ECO:0000256" key="2">
    <source>
        <dbReference type="ARBA" id="ARBA00023172"/>
    </source>
</evidence>
<dbReference type="AlphaFoldDB" id="A0A4R3VUB9"/>
<accession>A0A4R3VUB9</accession>